<name>A0ABV1VYI9_9ACTN</name>
<comment type="caution">
    <text evidence="5">The sequence shown here is derived from an EMBL/GenBank/DDBJ whole genome shotgun (WGS) entry which is preliminary data.</text>
</comment>
<accession>A0ABV1VYI9</accession>
<organism evidence="5 6">
    <name type="scientific">Streptomyces carpinensis</name>
    <dbReference type="NCBI Taxonomy" id="66369"/>
    <lineage>
        <taxon>Bacteria</taxon>
        <taxon>Bacillati</taxon>
        <taxon>Actinomycetota</taxon>
        <taxon>Actinomycetes</taxon>
        <taxon>Kitasatosporales</taxon>
        <taxon>Streptomycetaceae</taxon>
        <taxon>Streptomyces</taxon>
    </lineage>
</organism>
<dbReference type="PANTHER" id="PTHR43537">
    <property type="entry name" value="TRANSCRIPTIONAL REGULATOR, GNTR FAMILY"/>
    <property type="match status" value="1"/>
</dbReference>
<keyword evidence="3" id="KW-0804">Transcription</keyword>
<protein>
    <submittedName>
        <fullName evidence="5">GntR family transcriptional regulator</fullName>
    </submittedName>
</protein>
<evidence type="ECO:0000256" key="2">
    <source>
        <dbReference type="ARBA" id="ARBA00023125"/>
    </source>
</evidence>
<evidence type="ECO:0000259" key="4">
    <source>
        <dbReference type="PROSITE" id="PS50949"/>
    </source>
</evidence>
<dbReference type="PROSITE" id="PS50949">
    <property type="entry name" value="HTH_GNTR"/>
    <property type="match status" value="1"/>
</dbReference>
<keyword evidence="2" id="KW-0238">DNA-binding</keyword>
<evidence type="ECO:0000256" key="1">
    <source>
        <dbReference type="ARBA" id="ARBA00023015"/>
    </source>
</evidence>
<dbReference type="RefSeq" id="WP_086725849.1">
    <property type="nucleotide sequence ID" value="NZ_MUBM01000104.1"/>
</dbReference>
<proteinExistence type="predicted"/>
<dbReference type="SUPFAM" id="SSF48008">
    <property type="entry name" value="GntR ligand-binding domain-like"/>
    <property type="match status" value="1"/>
</dbReference>
<feature type="domain" description="HTH gntR-type" evidence="4">
    <location>
        <begin position="35"/>
        <end position="102"/>
    </location>
</feature>
<evidence type="ECO:0000313" key="6">
    <source>
        <dbReference type="Proteomes" id="UP001458415"/>
    </source>
</evidence>
<dbReference type="Pfam" id="PF00392">
    <property type="entry name" value="GntR"/>
    <property type="match status" value="1"/>
</dbReference>
<dbReference type="Proteomes" id="UP001458415">
    <property type="component" value="Unassembled WGS sequence"/>
</dbReference>
<dbReference type="SMART" id="SM00345">
    <property type="entry name" value="HTH_GNTR"/>
    <property type="match status" value="1"/>
</dbReference>
<keyword evidence="6" id="KW-1185">Reference proteome</keyword>
<dbReference type="InterPro" id="IPR036388">
    <property type="entry name" value="WH-like_DNA-bd_sf"/>
</dbReference>
<dbReference type="PANTHER" id="PTHR43537:SF24">
    <property type="entry name" value="GLUCONATE OPERON TRANSCRIPTIONAL REPRESSOR"/>
    <property type="match status" value="1"/>
</dbReference>
<dbReference type="InterPro" id="IPR036390">
    <property type="entry name" value="WH_DNA-bd_sf"/>
</dbReference>
<dbReference type="SMART" id="SM00895">
    <property type="entry name" value="FCD"/>
    <property type="match status" value="1"/>
</dbReference>
<dbReference type="Gene3D" id="1.20.120.530">
    <property type="entry name" value="GntR ligand-binding domain-like"/>
    <property type="match status" value="1"/>
</dbReference>
<evidence type="ECO:0000313" key="5">
    <source>
        <dbReference type="EMBL" id="MER6977005.1"/>
    </source>
</evidence>
<dbReference type="InterPro" id="IPR008920">
    <property type="entry name" value="TF_FadR/GntR_C"/>
</dbReference>
<dbReference type="InterPro" id="IPR011711">
    <property type="entry name" value="GntR_C"/>
</dbReference>
<gene>
    <name evidence="5" type="ORF">ABT317_08215</name>
</gene>
<reference evidence="5 6" key="1">
    <citation type="submission" date="2024-06" db="EMBL/GenBank/DDBJ databases">
        <title>The Natural Products Discovery Center: Release of the First 8490 Sequenced Strains for Exploring Actinobacteria Biosynthetic Diversity.</title>
        <authorList>
            <person name="Kalkreuter E."/>
            <person name="Kautsar S.A."/>
            <person name="Yang D."/>
            <person name="Bader C.D."/>
            <person name="Teijaro C.N."/>
            <person name="Fluegel L."/>
            <person name="Davis C.M."/>
            <person name="Simpson J.R."/>
            <person name="Lauterbach L."/>
            <person name="Steele A.D."/>
            <person name="Gui C."/>
            <person name="Meng S."/>
            <person name="Li G."/>
            <person name="Viehrig K."/>
            <person name="Ye F."/>
            <person name="Su P."/>
            <person name="Kiefer A.F."/>
            <person name="Nichols A."/>
            <person name="Cepeda A.J."/>
            <person name="Yan W."/>
            <person name="Fan B."/>
            <person name="Jiang Y."/>
            <person name="Adhikari A."/>
            <person name="Zheng C.-J."/>
            <person name="Schuster L."/>
            <person name="Cowan T.M."/>
            <person name="Smanski M.J."/>
            <person name="Chevrette M.G."/>
            <person name="De Carvalho L.P.S."/>
            <person name="Shen B."/>
        </authorList>
    </citation>
    <scope>NUCLEOTIDE SEQUENCE [LARGE SCALE GENOMIC DNA]</scope>
    <source>
        <strain evidence="5 6">NPDC000634</strain>
    </source>
</reference>
<sequence length="274" mass="30986">MLEYSWLNLAIDWQGAAGMTAGSDVLDQFEQPAPRRAAEDAHRILRELVHSGALPEDREFSLAELAEFIGVSRGALRGVLRKLQEEGLIEAEPHRRYRATRLDAWDVDTRYGSRVLLEALGMRLSLPLLDQADLEDAYQALLDMEADPEPGVSARWHRAHHRFHRALTRHAPVLLQTQLTERAKHSERYVRRLAQAGVPSRVRVGQDHRHIYQLVAARDHEAATARTARHLAWTAVRLLNDTMPEFQPVTTQTAVLFVAGQSTPETPTTARGRR</sequence>
<evidence type="ECO:0000256" key="3">
    <source>
        <dbReference type="ARBA" id="ARBA00023163"/>
    </source>
</evidence>
<dbReference type="Pfam" id="PF07729">
    <property type="entry name" value="FCD"/>
    <property type="match status" value="1"/>
</dbReference>
<dbReference type="Gene3D" id="1.10.10.10">
    <property type="entry name" value="Winged helix-like DNA-binding domain superfamily/Winged helix DNA-binding domain"/>
    <property type="match status" value="1"/>
</dbReference>
<keyword evidence="1" id="KW-0805">Transcription regulation</keyword>
<dbReference type="InterPro" id="IPR000524">
    <property type="entry name" value="Tscrpt_reg_HTH_GntR"/>
</dbReference>
<dbReference type="SUPFAM" id="SSF46785">
    <property type="entry name" value="Winged helix' DNA-binding domain"/>
    <property type="match status" value="1"/>
</dbReference>
<dbReference type="EMBL" id="JBEPCU010000084">
    <property type="protein sequence ID" value="MER6977005.1"/>
    <property type="molecule type" value="Genomic_DNA"/>
</dbReference>